<dbReference type="Gene3D" id="3.40.50.11540">
    <property type="entry name" value="NADH-ubiquinone oxidoreductase 51kDa subunit"/>
    <property type="match status" value="1"/>
</dbReference>
<dbReference type="PROSITE" id="PS51379">
    <property type="entry name" value="4FE4S_FER_2"/>
    <property type="match status" value="2"/>
</dbReference>
<feature type="domain" description="4Fe-4S ferredoxin-type" evidence="8">
    <location>
        <begin position="405"/>
        <end position="434"/>
    </location>
</feature>
<keyword evidence="5" id="KW-0249">Electron transport</keyword>
<name>A0A1J5T9U5_9ZZZZ</name>
<evidence type="ECO:0000256" key="3">
    <source>
        <dbReference type="ARBA" id="ARBA00022723"/>
    </source>
</evidence>
<dbReference type="PANTHER" id="PTHR43034">
    <property type="entry name" value="ION-TRANSLOCATING OXIDOREDUCTASE COMPLEX SUBUNIT C"/>
    <property type="match status" value="1"/>
</dbReference>
<evidence type="ECO:0000256" key="4">
    <source>
        <dbReference type="ARBA" id="ARBA00022737"/>
    </source>
</evidence>
<gene>
    <name evidence="9" type="primary">rsxC_4</name>
    <name evidence="9" type="ORF">GALL_19090</name>
</gene>
<dbReference type="GO" id="GO:0016020">
    <property type="term" value="C:membrane"/>
    <property type="evidence" value="ECO:0007669"/>
    <property type="project" value="InterPro"/>
</dbReference>
<dbReference type="Pfam" id="PF01512">
    <property type="entry name" value="Complex1_51K"/>
    <property type="match status" value="1"/>
</dbReference>
<dbReference type="Pfam" id="PF13375">
    <property type="entry name" value="RnfC_N"/>
    <property type="match status" value="1"/>
</dbReference>
<keyword evidence="2" id="KW-0004">4Fe-4S</keyword>
<dbReference type="SUPFAM" id="SSF46548">
    <property type="entry name" value="alpha-helical ferredoxin"/>
    <property type="match status" value="1"/>
</dbReference>
<accession>A0A1J5T9U5</accession>
<proteinExistence type="inferred from homology"/>
<evidence type="ECO:0000256" key="5">
    <source>
        <dbReference type="ARBA" id="ARBA00022982"/>
    </source>
</evidence>
<evidence type="ECO:0000256" key="6">
    <source>
        <dbReference type="ARBA" id="ARBA00023004"/>
    </source>
</evidence>
<dbReference type="Pfam" id="PF12838">
    <property type="entry name" value="Fer4_7"/>
    <property type="match status" value="1"/>
</dbReference>
<keyword evidence="4" id="KW-0677">Repeat</keyword>
<dbReference type="EMBL" id="MLJW01000004">
    <property type="protein sequence ID" value="OIR17687.1"/>
    <property type="molecule type" value="Genomic_DNA"/>
</dbReference>
<dbReference type="AlphaFoldDB" id="A0A1J5T9U5"/>
<evidence type="ECO:0000259" key="8">
    <source>
        <dbReference type="PROSITE" id="PS51379"/>
    </source>
</evidence>
<evidence type="ECO:0000256" key="7">
    <source>
        <dbReference type="ARBA" id="ARBA00023014"/>
    </source>
</evidence>
<evidence type="ECO:0000256" key="2">
    <source>
        <dbReference type="ARBA" id="ARBA00022485"/>
    </source>
</evidence>
<dbReference type="NCBIfam" id="TIGR01945">
    <property type="entry name" value="rnfC"/>
    <property type="match status" value="1"/>
</dbReference>
<dbReference type="InterPro" id="IPR010208">
    <property type="entry name" value="Ion_transpt_RnfC/RsxC"/>
</dbReference>
<keyword evidence="1" id="KW-0813">Transport</keyword>
<dbReference type="GO" id="GO:0009055">
    <property type="term" value="F:electron transfer activity"/>
    <property type="evidence" value="ECO:0007669"/>
    <property type="project" value="InterPro"/>
</dbReference>
<dbReference type="GO" id="GO:0051539">
    <property type="term" value="F:4 iron, 4 sulfur cluster binding"/>
    <property type="evidence" value="ECO:0007669"/>
    <property type="project" value="UniProtKB-KW"/>
</dbReference>
<dbReference type="HAMAP" id="MF_00461">
    <property type="entry name" value="RsxC_RnfC"/>
    <property type="match status" value="1"/>
</dbReference>
<sequence>MKILDFFRKPSFARGIHPLQHKETAQTAIRRMPFSPRLVVPLAQHIGKPARAIVHVGQEVLRGEPIAESDGYVSVPHHAPVSGVVEAIELRPTMSGAWQESIVIRAFESATQEVLFSETLADLEQLTSAQIIQMVQDSGMVGLGGAAFPTHAKLATPKDHPITHLLVNGCECEPFLTADHRMMLEWPQHLIAGVLLAMKACGAPRAMIGVEDNKPDAIAAIEKVLPKDCTISVHAVRTKYPQGAEPMLISALLDRELPAGMRPYQIGVVMQNVGTLTEIGRLIPRHRGLIERVVTVSGPAISKSGNYLIPIGTPLRFVLQQAGVTHESVEVILGGPMMGNAIASLDVPVTKAVSGILVFNRSAMEARQGNVHPCIKCGECVNVCPKGLNPSMLGMLAAHREYDVMAETYHLDGCFECGCCSYVCPSHIPLVQHFRVAKQVVRERQAA</sequence>
<dbReference type="GO" id="GO:0046872">
    <property type="term" value="F:metal ion binding"/>
    <property type="evidence" value="ECO:0007669"/>
    <property type="project" value="UniProtKB-KW"/>
</dbReference>
<keyword evidence="7" id="KW-0411">Iron-sulfur</keyword>
<dbReference type="InterPro" id="IPR017896">
    <property type="entry name" value="4Fe4S_Fe-S-bd"/>
</dbReference>
<dbReference type="InterPro" id="IPR019554">
    <property type="entry name" value="Soluble_ligand-bd"/>
</dbReference>
<evidence type="ECO:0000313" key="9">
    <source>
        <dbReference type="EMBL" id="OIR17687.1"/>
    </source>
</evidence>
<dbReference type="Pfam" id="PF10531">
    <property type="entry name" value="SLBB"/>
    <property type="match status" value="1"/>
</dbReference>
<reference evidence="9" key="1">
    <citation type="submission" date="2016-10" db="EMBL/GenBank/DDBJ databases">
        <title>Sequence of Gallionella enrichment culture.</title>
        <authorList>
            <person name="Poehlein A."/>
            <person name="Muehling M."/>
            <person name="Daniel R."/>
        </authorList>
    </citation>
    <scope>NUCLEOTIDE SEQUENCE</scope>
</reference>
<dbReference type="SUPFAM" id="SSF142019">
    <property type="entry name" value="Nqo1 FMN-binding domain-like"/>
    <property type="match status" value="1"/>
</dbReference>
<evidence type="ECO:0000256" key="1">
    <source>
        <dbReference type="ARBA" id="ARBA00022448"/>
    </source>
</evidence>
<feature type="domain" description="4Fe-4S ferredoxin-type" evidence="8">
    <location>
        <begin position="364"/>
        <end position="395"/>
    </location>
</feature>
<dbReference type="PANTHER" id="PTHR43034:SF2">
    <property type="entry name" value="ION-TRANSLOCATING OXIDOREDUCTASE COMPLEX SUBUNIT C"/>
    <property type="match status" value="1"/>
</dbReference>
<dbReference type="InterPro" id="IPR026902">
    <property type="entry name" value="RnfC_N"/>
</dbReference>
<keyword evidence="3" id="KW-0479">Metal-binding</keyword>
<dbReference type="NCBIfam" id="NF003454">
    <property type="entry name" value="PRK05035.1"/>
    <property type="match status" value="1"/>
</dbReference>
<dbReference type="InterPro" id="IPR037225">
    <property type="entry name" value="Nuo51_FMN-bd_sf"/>
</dbReference>
<organism evidence="9">
    <name type="scientific">mine drainage metagenome</name>
    <dbReference type="NCBI Taxonomy" id="410659"/>
    <lineage>
        <taxon>unclassified sequences</taxon>
        <taxon>metagenomes</taxon>
        <taxon>ecological metagenomes</taxon>
    </lineage>
</organism>
<dbReference type="InterPro" id="IPR011538">
    <property type="entry name" value="Nuo51_FMN-bd"/>
</dbReference>
<dbReference type="InterPro" id="IPR017900">
    <property type="entry name" value="4Fe4S_Fe_S_CS"/>
</dbReference>
<comment type="caution">
    <text evidence="9">The sequence shown here is derived from an EMBL/GenBank/DDBJ whole genome shotgun (WGS) entry which is preliminary data.</text>
</comment>
<dbReference type="PROSITE" id="PS00198">
    <property type="entry name" value="4FE4S_FER_1"/>
    <property type="match status" value="1"/>
</dbReference>
<dbReference type="Gene3D" id="3.30.70.20">
    <property type="match status" value="1"/>
</dbReference>
<protein>
    <submittedName>
        <fullName evidence="9">Electron transport complex subunit RsxC</fullName>
    </submittedName>
</protein>
<keyword evidence="6" id="KW-0408">Iron</keyword>